<comment type="pathway">
    <text evidence="1 6">Amino-acid biosynthesis; L-methionine biosynthesis via salvage pathway; S-methyl-5-thio-alpha-D-ribose 1-phosphate from S-methyl-5'-thioadenosine (hydrolase route): step 1/2.</text>
</comment>
<dbReference type="OrthoDB" id="9792278at2"/>
<comment type="catalytic activity">
    <reaction evidence="6">
        <text>S-adenosyl-L-homocysteine + H2O = S-(5-deoxy-D-ribos-5-yl)-L-homocysteine + adenine</text>
        <dbReference type="Rhea" id="RHEA:17805"/>
        <dbReference type="ChEBI" id="CHEBI:15377"/>
        <dbReference type="ChEBI" id="CHEBI:16708"/>
        <dbReference type="ChEBI" id="CHEBI:57856"/>
        <dbReference type="ChEBI" id="CHEBI:58195"/>
        <dbReference type="EC" id="3.2.2.9"/>
    </reaction>
</comment>
<dbReference type="EC" id="3.2.2.9" evidence="6"/>
<sequence>MAIGIIGAMDEEIEKLQTEMQNTNREVIAGSLFIHGNLRGKEVVLLKSGIGKVNAAVATSILHERYDVEAVINTGSAGGFAEHLEVGDIVISEAVTYHDVDVTAFSYEYGQVPDMPARYQADEKLVKKALKAVDQTDAASAKGLIATGDTFMQEESKVQFVRNKFPQMVAAEMEAAAIAQVCYRYGTPFVVIRALSDIAGKESSVSFEQFLPKAAENAAAMIITMVTQFE</sequence>
<dbReference type="GO" id="GO:0009164">
    <property type="term" value="P:nucleoside catabolic process"/>
    <property type="evidence" value="ECO:0007669"/>
    <property type="project" value="InterPro"/>
</dbReference>
<dbReference type="PANTHER" id="PTHR46832">
    <property type="entry name" value="5'-METHYLTHIOADENOSINE/S-ADENOSYLHOMOCYSTEINE NUCLEOSIDASE"/>
    <property type="match status" value="1"/>
</dbReference>
<dbReference type="Gene3D" id="3.40.50.1580">
    <property type="entry name" value="Nucleoside phosphorylase domain"/>
    <property type="match status" value="1"/>
</dbReference>
<feature type="binding site" evidence="6">
    <location>
        <position position="78"/>
    </location>
    <ligand>
        <name>substrate</name>
    </ligand>
</feature>
<dbReference type="GO" id="GO:0019284">
    <property type="term" value="P:L-methionine salvage from S-adenosylmethionine"/>
    <property type="evidence" value="ECO:0007669"/>
    <property type="project" value="TreeGrafter"/>
</dbReference>
<proteinExistence type="inferred from homology"/>
<keyword evidence="4 6" id="KW-0486">Methionine biosynthesis</keyword>
<comment type="similarity">
    <text evidence="6">Belongs to the PNP/UDP phosphorylase family. MtnN subfamily.</text>
</comment>
<dbReference type="AlphaFoldDB" id="A0A1I2JDW5"/>
<reference evidence="9" key="1">
    <citation type="submission" date="2016-10" db="EMBL/GenBank/DDBJ databases">
        <authorList>
            <person name="Varghese N."/>
            <person name="Submissions S."/>
        </authorList>
    </citation>
    <scope>NUCLEOTIDE SEQUENCE [LARGE SCALE GENOMIC DNA]</scope>
    <source>
        <strain evidence="9">FP5</strain>
    </source>
</reference>
<organism evidence="8 9">
    <name type="scientific">Halobacillus alkaliphilus</name>
    <dbReference type="NCBI Taxonomy" id="396056"/>
    <lineage>
        <taxon>Bacteria</taxon>
        <taxon>Bacillati</taxon>
        <taxon>Bacillota</taxon>
        <taxon>Bacilli</taxon>
        <taxon>Bacillales</taxon>
        <taxon>Bacillaceae</taxon>
        <taxon>Halobacillus</taxon>
    </lineage>
</organism>
<feature type="binding site" evidence="6">
    <location>
        <position position="152"/>
    </location>
    <ligand>
        <name>substrate</name>
    </ligand>
</feature>
<evidence type="ECO:0000313" key="9">
    <source>
        <dbReference type="Proteomes" id="UP000198897"/>
    </source>
</evidence>
<comment type="catalytic activity">
    <reaction evidence="6">
        <text>S-methyl-5'-thioadenosine + H2O = 5-(methylsulfanyl)-D-ribose + adenine</text>
        <dbReference type="Rhea" id="RHEA:13617"/>
        <dbReference type="ChEBI" id="CHEBI:15377"/>
        <dbReference type="ChEBI" id="CHEBI:16708"/>
        <dbReference type="ChEBI" id="CHEBI:17509"/>
        <dbReference type="ChEBI" id="CHEBI:78440"/>
        <dbReference type="EC" id="3.2.2.9"/>
    </reaction>
</comment>
<dbReference type="GO" id="GO:0008782">
    <property type="term" value="F:adenosylhomocysteine nucleosidase activity"/>
    <property type="evidence" value="ECO:0007669"/>
    <property type="project" value="UniProtKB-UniRule"/>
</dbReference>
<keyword evidence="2 6" id="KW-0028">Amino-acid biosynthesis</keyword>
<name>A0A1I2JDW5_9BACI</name>
<accession>A0A1I2JDW5</accession>
<dbReference type="RefSeq" id="WP_089749016.1">
    <property type="nucleotide sequence ID" value="NZ_FOOG01000001.1"/>
</dbReference>
<dbReference type="GO" id="GO:0019509">
    <property type="term" value="P:L-methionine salvage from methylthioadenosine"/>
    <property type="evidence" value="ECO:0007669"/>
    <property type="project" value="UniProtKB-UniRule"/>
</dbReference>
<dbReference type="InterPro" id="IPR010049">
    <property type="entry name" value="MTA_SAH_Nsdase"/>
</dbReference>
<dbReference type="CDD" id="cd09008">
    <property type="entry name" value="MTAN"/>
    <property type="match status" value="1"/>
</dbReference>
<evidence type="ECO:0000256" key="5">
    <source>
        <dbReference type="ARBA" id="ARBA00050313"/>
    </source>
</evidence>
<evidence type="ECO:0000256" key="4">
    <source>
        <dbReference type="ARBA" id="ARBA00023167"/>
    </source>
</evidence>
<keyword evidence="9" id="KW-1185">Reference proteome</keyword>
<evidence type="ECO:0000256" key="2">
    <source>
        <dbReference type="ARBA" id="ARBA00022605"/>
    </source>
</evidence>
<evidence type="ECO:0000256" key="1">
    <source>
        <dbReference type="ARBA" id="ARBA00004945"/>
    </source>
</evidence>
<dbReference type="HAMAP" id="MF_01684">
    <property type="entry name" value="Salvage_MtnN"/>
    <property type="match status" value="1"/>
</dbReference>
<dbReference type="InterPro" id="IPR035994">
    <property type="entry name" value="Nucleoside_phosphorylase_sf"/>
</dbReference>
<dbReference type="Pfam" id="PF01048">
    <property type="entry name" value="PNP_UDP_1"/>
    <property type="match status" value="1"/>
</dbReference>
<evidence type="ECO:0000256" key="3">
    <source>
        <dbReference type="ARBA" id="ARBA00022801"/>
    </source>
</evidence>
<evidence type="ECO:0000256" key="6">
    <source>
        <dbReference type="HAMAP-Rule" id="MF_01684"/>
    </source>
</evidence>
<comment type="catalytic activity">
    <reaction evidence="5">
        <text>5'-deoxyadenosine + H2O = 5-deoxy-D-ribose + adenine</text>
        <dbReference type="Rhea" id="RHEA:29859"/>
        <dbReference type="ChEBI" id="CHEBI:15377"/>
        <dbReference type="ChEBI" id="CHEBI:16708"/>
        <dbReference type="ChEBI" id="CHEBI:17319"/>
        <dbReference type="ChEBI" id="CHEBI:149540"/>
        <dbReference type="EC" id="3.2.2.9"/>
    </reaction>
    <physiologicalReaction direction="left-to-right" evidence="5">
        <dbReference type="Rhea" id="RHEA:29860"/>
    </physiologicalReaction>
</comment>
<comment type="function">
    <text evidence="6">Catalyzes the irreversible cleavage of the glycosidic bond in both 5'-methylthioadenosine (MTA) and S-adenosylhomocysteine (SAH/AdoHcy) to adenine and the corresponding thioribose, 5'-methylthioribose and S-ribosylhomocysteine, respectively. Also cleaves 5'-deoxyadenosine, a toxic by-product of radical S-adenosylmethionine (SAM) enzymes, into 5-deoxyribose and adenine.</text>
</comment>
<dbReference type="NCBIfam" id="NF004079">
    <property type="entry name" value="PRK05584.1"/>
    <property type="match status" value="1"/>
</dbReference>
<dbReference type="SUPFAM" id="SSF53167">
    <property type="entry name" value="Purine and uridine phosphorylases"/>
    <property type="match status" value="1"/>
</dbReference>
<feature type="binding site" evidence="6">
    <location>
        <begin position="173"/>
        <end position="174"/>
    </location>
    <ligand>
        <name>substrate</name>
    </ligand>
</feature>
<dbReference type="EMBL" id="FOOG01000001">
    <property type="protein sequence ID" value="SFF53025.1"/>
    <property type="molecule type" value="Genomic_DNA"/>
</dbReference>
<dbReference type="FunFam" id="3.40.50.1580:FF:000001">
    <property type="entry name" value="MTA/SAH nucleosidase family protein"/>
    <property type="match status" value="1"/>
</dbReference>
<dbReference type="InterPro" id="IPR000845">
    <property type="entry name" value="Nucleoside_phosphorylase_d"/>
</dbReference>
<dbReference type="UniPathway" id="UPA00904">
    <property type="reaction ID" value="UER00871"/>
</dbReference>
<feature type="active site" description="Proton donor" evidence="6">
    <location>
        <position position="197"/>
    </location>
</feature>
<dbReference type="GO" id="GO:0005829">
    <property type="term" value="C:cytosol"/>
    <property type="evidence" value="ECO:0007669"/>
    <property type="project" value="TreeGrafter"/>
</dbReference>
<dbReference type="PANTHER" id="PTHR46832:SF1">
    <property type="entry name" value="5'-METHYLTHIOADENOSINE_S-ADENOSYLHOMOCYSTEINE NUCLEOSIDASE"/>
    <property type="match status" value="1"/>
</dbReference>
<dbReference type="GO" id="GO:0008930">
    <property type="term" value="F:methylthioadenosine nucleosidase activity"/>
    <property type="evidence" value="ECO:0007669"/>
    <property type="project" value="UniProtKB-UniRule"/>
</dbReference>
<evidence type="ECO:0000313" key="8">
    <source>
        <dbReference type="EMBL" id="SFF53025.1"/>
    </source>
</evidence>
<dbReference type="Proteomes" id="UP000198897">
    <property type="component" value="Unassembled WGS sequence"/>
</dbReference>
<feature type="domain" description="Nucleoside phosphorylase" evidence="7">
    <location>
        <begin position="3"/>
        <end position="226"/>
    </location>
</feature>
<dbReference type="NCBIfam" id="TIGR01704">
    <property type="entry name" value="MTA_SAH-Nsdase"/>
    <property type="match status" value="1"/>
</dbReference>
<keyword evidence="3 6" id="KW-0378">Hydrolase</keyword>
<gene>
    <name evidence="6" type="primary">mtnN</name>
    <name evidence="8" type="ORF">SAMN05216353_10171</name>
</gene>
<evidence type="ECO:0000259" key="7">
    <source>
        <dbReference type="Pfam" id="PF01048"/>
    </source>
</evidence>
<feature type="active site" description="Proton acceptor" evidence="6">
    <location>
        <position position="12"/>
    </location>
</feature>
<protein>
    <recommendedName>
        <fullName evidence="6">5'-methylthioadenosine/S-adenosylhomocysteine nucleosidase</fullName>
        <shortName evidence="6">MTA/SAH nucleosidase</shortName>
        <shortName evidence="6">MTAN</shortName>
        <ecNumber evidence="6">3.2.2.9</ecNumber>
    </recommendedName>
    <alternativeName>
        <fullName evidence="6">5'-deoxyadenosine nucleosidase</fullName>
        <shortName evidence="6">DOA nucleosidase</shortName>
        <shortName evidence="6">dAdo nucleosidase</shortName>
    </alternativeName>
    <alternativeName>
        <fullName evidence="6">5'-methylthioadenosine nucleosidase</fullName>
        <shortName evidence="6">MTA nucleosidase</shortName>
    </alternativeName>
    <alternativeName>
        <fullName evidence="6">S-adenosylhomocysteine nucleosidase</fullName>
        <shortName evidence="6">AdoHcy nucleosidase</shortName>
        <shortName evidence="6">SAH nucleosidase</shortName>
        <shortName evidence="6">SRH nucleosidase</shortName>
    </alternativeName>
</protein>